<protein>
    <submittedName>
        <fullName evidence="2">Uncharacterized protein</fullName>
    </submittedName>
</protein>
<proteinExistence type="predicted"/>
<evidence type="ECO:0000313" key="3">
    <source>
        <dbReference type="Proteomes" id="UP000800096"/>
    </source>
</evidence>
<evidence type="ECO:0000313" key="2">
    <source>
        <dbReference type="EMBL" id="KAF1912956.1"/>
    </source>
</evidence>
<dbReference type="AlphaFoldDB" id="A0A6A5QDS9"/>
<gene>
    <name evidence="2" type="ORF">BDU57DRAFT_541653</name>
</gene>
<accession>A0A6A5QDS9</accession>
<feature type="region of interest" description="Disordered" evidence="1">
    <location>
        <begin position="1"/>
        <end position="59"/>
    </location>
</feature>
<evidence type="ECO:0000256" key="1">
    <source>
        <dbReference type="SAM" id="MobiDB-lite"/>
    </source>
</evidence>
<name>A0A6A5QDS9_AMPQU</name>
<sequence length="440" mass="48917">MASVAKDKSATATTAKRSARGSCLKPQTDAARVTKSKMSEANETTPKSRRSNEDVFGHNLPSPHLRLPEAGNITALEQIVFLTQSLRSHDPMTRLVQNCFDSTTLTFIINQSRTFPEHPLLGNSLCHIVQNMMRKSGHKDWTFKKHKNGKFGVVKRATDDLRLANMTLRCENFPDMVGNRAGVIENIPFEALAVDVTRLPEGDDALDLTRCLIWALHNPGSGLLYPRDFVWLTGQLGGPMPVKTENYDTAVFARWNNTREEHVAAVSKARRAVKKTMKHTEEHGPRIWARRAARAAKLQLYAYLTLPMALATMENGVVVVHTERVPVQTNLGPNTQTVAEYLAPFITVSPVELSYAGQTEVGVGTGSEDLEIEVSKTAVDGENMTAYLNGTLLDQNLTYSDPHQHLNLTPSRFGDGGHFQDSSELLDIFNYHQPLYPWSL</sequence>
<dbReference type="Proteomes" id="UP000800096">
    <property type="component" value="Unassembled WGS sequence"/>
</dbReference>
<organism evidence="2 3">
    <name type="scientific">Ampelomyces quisqualis</name>
    <name type="common">Powdery mildew agent</name>
    <dbReference type="NCBI Taxonomy" id="50730"/>
    <lineage>
        <taxon>Eukaryota</taxon>
        <taxon>Fungi</taxon>
        <taxon>Dikarya</taxon>
        <taxon>Ascomycota</taxon>
        <taxon>Pezizomycotina</taxon>
        <taxon>Dothideomycetes</taxon>
        <taxon>Pleosporomycetidae</taxon>
        <taxon>Pleosporales</taxon>
        <taxon>Pleosporineae</taxon>
        <taxon>Phaeosphaeriaceae</taxon>
        <taxon>Ampelomyces</taxon>
    </lineage>
</organism>
<dbReference type="OrthoDB" id="3675232at2759"/>
<reference evidence="2" key="1">
    <citation type="journal article" date="2020" name="Stud. Mycol.">
        <title>101 Dothideomycetes genomes: a test case for predicting lifestyles and emergence of pathogens.</title>
        <authorList>
            <person name="Haridas S."/>
            <person name="Albert R."/>
            <person name="Binder M."/>
            <person name="Bloem J."/>
            <person name="Labutti K."/>
            <person name="Salamov A."/>
            <person name="Andreopoulos B."/>
            <person name="Baker S."/>
            <person name="Barry K."/>
            <person name="Bills G."/>
            <person name="Bluhm B."/>
            <person name="Cannon C."/>
            <person name="Castanera R."/>
            <person name="Culley D."/>
            <person name="Daum C."/>
            <person name="Ezra D."/>
            <person name="Gonzalez J."/>
            <person name="Henrissat B."/>
            <person name="Kuo A."/>
            <person name="Liang C."/>
            <person name="Lipzen A."/>
            <person name="Lutzoni F."/>
            <person name="Magnuson J."/>
            <person name="Mondo S."/>
            <person name="Nolan M."/>
            <person name="Ohm R."/>
            <person name="Pangilinan J."/>
            <person name="Park H.-J."/>
            <person name="Ramirez L."/>
            <person name="Alfaro M."/>
            <person name="Sun H."/>
            <person name="Tritt A."/>
            <person name="Yoshinaga Y."/>
            <person name="Zwiers L.-H."/>
            <person name="Turgeon B."/>
            <person name="Goodwin S."/>
            <person name="Spatafora J."/>
            <person name="Crous P."/>
            <person name="Grigoriev I."/>
        </authorList>
    </citation>
    <scope>NUCLEOTIDE SEQUENCE</scope>
    <source>
        <strain evidence="2">HMLAC05119</strain>
    </source>
</reference>
<keyword evidence="3" id="KW-1185">Reference proteome</keyword>
<dbReference type="EMBL" id="ML979139">
    <property type="protein sequence ID" value="KAF1912956.1"/>
    <property type="molecule type" value="Genomic_DNA"/>
</dbReference>